<evidence type="ECO:0000313" key="2">
    <source>
        <dbReference type="EMBL" id="WTW26801.1"/>
    </source>
</evidence>
<dbReference type="Proteomes" id="UP001621512">
    <property type="component" value="Chromosome"/>
</dbReference>
<protein>
    <submittedName>
        <fullName evidence="2">YjcZ-like family protein</fullName>
    </submittedName>
</protein>
<proteinExistence type="predicted"/>
<keyword evidence="3" id="KW-1185">Reference proteome</keyword>
<reference evidence="2 3" key="1">
    <citation type="submission" date="2022-10" db="EMBL/GenBank/DDBJ databases">
        <title>The complete genomes of actinobacterial strains from the NBC collection.</title>
        <authorList>
            <person name="Joergensen T.S."/>
            <person name="Alvarez Arevalo M."/>
            <person name="Sterndorff E.B."/>
            <person name="Faurdal D."/>
            <person name="Vuksanovic O."/>
            <person name="Mourched A.-S."/>
            <person name="Charusanti P."/>
            <person name="Shaw S."/>
            <person name="Blin K."/>
            <person name="Weber T."/>
        </authorList>
    </citation>
    <scope>NUCLEOTIDE SEQUENCE [LARGE SCALE GENOMIC DNA]</scope>
    <source>
        <strain evidence="2 3">NBC_00017</strain>
    </source>
</reference>
<accession>A0ABZ1MFX4</accession>
<dbReference type="EMBL" id="CP108341">
    <property type="protein sequence ID" value="WTW26801.1"/>
    <property type="molecule type" value="Genomic_DNA"/>
</dbReference>
<sequence>MSEDLYQLARDVPLVPDRVMLELANSVVVADDFTRFRQEQGVIRGLLAGIVGKERRRELLTTRALIDGQQALIGWVTELSGHVQVSDLALRRVANCLGETRRRSESDTARLSARLTELAEVVARVAEVCEERFTRIEDRVSALEHRQALTELRLRADDSFALSTGRWASGQTYATFPWPLQVVLLAAEVANGPAGLYGHRTGDKTFDERLVNKIMTTPLRDSPQGRFVVTDLLDQACGSLAGSERQLVAELLGSGLETSLVAPTGALVSVIGSAVELWALPQGARPAAPAKTALALVQRRHGMWTPRTSSARRFVEHVVDEQTAASRTLRRRFTPTGEQRGEPGGGHLAGSDAATAGGLLP</sequence>
<name>A0ABZ1MFX4_STREF</name>
<gene>
    <name evidence="2" type="ORF">OHU35_12380</name>
</gene>
<evidence type="ECO:0000313" key="3">
    <source>
        <dbReference type="Proteomes" id="UP001621512"/>
    </source>
</evidence>
<evidence type="ECO:0000256" key="1">
    <source>
        <dbReference type="SAM" id="MobiDB-lite"/>
    </source>
</evidence>
<organism evidence="2 3">
    <name type="scientific">Streptomyces purpurascens</name>
    <dbReference type="NCBI Taxonomy" id="1924"/>
    <lineage>
        <taxon>Bacteria</taxon>
        <taxon>Bacillati</taxon>
        <taxon>Actinomycetota</taxon>
        <taxon>Actinomycetes</taxon>
        <taxon>Kitasatosporales</taxon>
        <taxon>Streptomycetaceae</taxon>
        <taxon>Streptomyces</taxon>
    </lineage>
</organism>
<dbReference type="RefSeq" id="WP_189724729.1">
    <property type="nucleotide sequence ID" value="NZ_BMUK01000006.1"/>
</dbReference>
<feature type="region of interest" description="Disordered" evidence="1">
    <location>
        <begin position="326"/>
        <end position="361"/>
    </location>
</feature>